<keyword evidence="4 7" id="KW-0238">DNA-binding</keyword>
<dbReference type="Pfam" id="PF00440">
    <property type="entry name" value="TetR_N"/>
    <property type="match status" value="1"/>
</dbReference>
<dbReference type="Pfam" id="PF13977">
    <property type="entry name" value="TetR_C_6"/>
    <property type="match status" value="1"/>
</dbReference>
<evidence type="ECO:0000256" key="3">
    <source>
        <dbReference type="ARBA" id="ARBA00023015"/>
    </source>
</evidence>
<reference evidence="10 11" key="1">
    <citation type="submission" date="2019-02" db="EMBL/GenBank/DDBJ databases">
        <title>Prokaryotic population dynamics and viral predation in marine succession experiment using metagenomics: the confinement effect.</title>
        <authorList>
            <person name="Haro-Moreno J.M."/>
            <person name="Rodriguez-Valera F."/>
            <person name="Lopez-Perez M."/>
        </authorList>
    </citation>
    <scope>NUCLEOTIDE SEQUENCE [LARGE SCALE GENOMIC DNA]</scope>
    <source>
        <strain evidence="10">MED-G170</strain>
    </source>
</reference>
<dbReference type="AlphaFoldDB" id="A0A520ME07"/>
<dbReference type="SUPFAM" id="SSF55729">
    <property type="entry name" value="Acyl-CoA N-acyltransferases (Nat)"/>
    <property type="match status" value="1"/>
</dbReference>
<dbReference type="Gene3D" id="1.10.357.10">
    <property type="entry name" value="Tetracycline Repressor, domain 2"/>
    <property type="match status" value="1"/>
</dbReference>
<evidence type="ECO:0000256" key="6">
    <source>
        <dbReference type="ARBA" id="ARBA00023315"/>
    </source>
</evidence>
<dbReference type="InterPro" id="IPR016181">
    <property type="entry name" value="Acyl_CoA_acyltransferase"/>
</dbReference>
<dbReference type="Pfam" id="PF00583">
    <property type="entry name" value="Acetyltransf_1"/>
    <property type="match status" value="1"/>
</dbReference>
<dbReference type="InterPro" id="IPR001647">
    <property type="entry name" value="HTH_TetR"/>
</dbReference>
<dbReference type="InterPro" id="IPR000182">
    <property type="entry name" value="GNAT_dom"/>
</dbReference>
<dbReference type="PRINTS" id="PR00455">
    <property type="entry name" value="HTHTETR"/>
</dbReference>
<dbReference type="SUPFAM" id="SSF48498">
    <property type="entry name" value="Tetracyclin repressor-like, C-terminal domain"/>
    <property type="match status" value="1"/>
</dbReference>
<evidence type="ECO:0000313" key="10">
    <source>
        <dbReference type="EMBL" id="RZO19458.1"/>
    </source>
</evidence>
<feature type="DNA-binding region" description="H-T-H motif" evidence="7">
    <location>
        <begin position="33"/>
        <end position="52"/>
    </location>
</feature>
<accession>A0A520ME07</accession>
<dbReference type="Gene3D" id="3.40.630.30">
    <property type="match status" value="1"/>
</dbReference>
<evidence type="ECO:0000256" key="5">
    <source>
        <dbReference type="ARBA" id="ARBA00023163"/>
    </source>
</evidence>
<sequence length="364" mass="40494">MATTNPDNHQERRNLLIDATITAIAEFGLSKLTLAKISSIAGLTAGTVNFHFDSKESLLLETLNFVSEEFDRGIANALQGAGPDPAKRLAAIIDASLDPDITEHRKMAVWHAFDSESRGREDYQRIRGNLDRQNFKLILNLCEQIIADAGKQSDISARAIANAISGITDEVWKEILFAGESYDRDDARQVCLSFLASIFPWCYSMPVHKDTQDQAVSSIEVARASAEDTDVVAVLFDQYRQFYEQNSNVALAKNYINERISTDTSVIFVARVDERPVGFTQLYSTYCSVDAAPICVLYDLYVQQDARRLGAGKALMNSALAHAKASGASRIDLETEINNVNAQQLYESLGYIRDTEFYKYSLEV</sequence>
<dbReference type="PROSITE" id="PS01081">
    <property type="entry name" value="HTH_TETR_1"/>
    <property type="match status" value="1"/>
</dbReference>
<gene>
    <name evidence="10" type="ORF">EVB03_07685</name>
</gene>
<keyword evidence="2 10" id="KW-0808">Transferase</keyword>
<dbReference type="InterPro" id="IPR009057">
    <property type="entry name" value="Homeodomain-like_sf"/>
</dbReference>
<evidence type="ECO:0000256" key="1">
    <source>
        <dbReference type="ARBA" id="ARBA00022491"/>
    </source>
</evidence>
<keyword evidence="6" id="KW-0012">Acyltransferase</keyword>
<protein>
    <submittedName>
        <fullName evidence="10">GNAT family N-acetyltransferase</fullName>
    </submittedName>
</protein>
<dbReference type="InterPro" id="IPR050832">
    <property type="entry name" value="Bact_Acetyltransf"/>
</dbReference>
<evidence type="ECO:0000256" key="2">
    <source>
        <dbReference type="ARBA" id="ARBA00022679"/>
    </source>
</evidence>
<dbReference type="SUPFAM" id="SSF46689">
    <property type="entry name" value="Homeodomain-like"/>
    <property type="match status" value="1"/>
</dbReference>
<dbReference type="CDD" id="cd04301">
    <property type="entry name" value="NAT_SF"/>
    <property type="match status" value="1"/>
</dbReference>
<dbReference type="PANTHER" id="PTHR43877:SF2">
    <property type="entry name" value="AMINOALKYLPHOSPHONATE N-ACETYLTRANSFERASE-RELATED"/>
    <property type="match status" value="1"/>
</dbReference>
<evidence type="ECO:0000259" key="9">
    <source>
        <dbReference type="PROSITE" id="PS51186"/>
    </source>
</evidence>
<dbReference type="GO" id="GO:0016747">
    <property type="term" value="F:acyltransferase activity, transferring groups other than amino-acyl groups"/>
    <property type="evidence" value="ECO:0007669"/>
    <property type="project" value="InterPro"/>
</dbReference>
<dbReference type="InterPro" id="IPR036271">
    <property type="entry name" value="Tet_transcr_reg_TetR-rel_C_sf"/>
</dbReference>
<dbReference type="InterPro" id="IPR023772">
    <property type="entry name" value="DNA-bd_HTH_TetR-type_CS"/>
</dbReference>
<proteinExistence type="predicted"/>
<comment type="caution">
    <text evidence="10">The sequence shown here is derived from an EMBL/GenBank/DDBJ whole genome shotgun (WGS) entry which is preliminary data.</text>
</comment>
<keyword evidence="5" id="KW-0804">Transcription</keyword>
<evidence type="ECO:0000256" key="4">
    <source>
        <dbReference type="ARBA" id="ARBA00023125"/>
    </source>
</evidence>
<feature type="domain" description="HTH tetR-type" evidence="8">
    <location>
        <begin position="10"/>
        <end position="70"/>
    </location>
</feature>
<keyword evidence="3" id="KW-0805">Transcription regulation</keyword>
<keyword evidence="1" id="KW-0678">Repressor</keyword>
<organism evidence="10 11">
    <name type="scientific">SAR92 clade bacterium</name>
    <dbReference type="NCBI Taxonomy" id="2315479"/>
    <lineage>
        <taxon>Bacteria</taxon>
        <taxon>Pseudomonadati</taxon>
        <taxon>Pseudomonadota</taxon>
        <taxon>Gammaproteobacteria</taxon>
        <taxon>Cellvibrionales</taxon>
        <taxon>Porticoccaceae</taxon>
        <taxon>SAR92 clade</taxon>
    </lineage>
</organism>
<dbReference type="InterPro" id="IPR039538">
    <property type="entry name" value="BetI_C"/>
</dbReference>
<dbReference type="PROSITE" id="PS51186">
    <property type="entry name" value="GNAT"/>
    <property type="match status" value="1"/>
</dbReference>
<evidence type="ECO:0000256" key="7">
    <source>
        <dbReference type="PROSITE-ProRule" id="PRU00335"/>
    </source>
</evidence>
<name>A0A520ME07_9GAMM</name>
<evidence type="ECO:0000259" key="8">
    <source>
        <dbReference type="PROSITE" id="PS50977"/>
    </source>
</evidence>
<feature type="domain" description="N-acetyltransferase" evidence="9">
    <location>
        <begin position="219"/>
        <end position="364"/>
    </location>
</feature>
<dbReference type="EMBL" id="SHBP01000011">
    <property type="protein sequence ID" value="RZO19458.1"/>
    <property type="molecule type" value="Genomic_DNA"/>
</dbReference>
<dbReference type="Proteomes" id="UP000315889">
    <property type="component" value="Unassembled WGS sequence"/>
</dbReference>
<evidence type="ECO:0000313" key="11">
    <source>
        <dbReference type="Proteomes" id="UP000315889"/>
    </source>
</evidence>
<dbReference type="GO" id="GO:0003677">
    <property type="term" value="F:DNA binding"/>
    <property type="evidence" value="ECO:0007669"/>
    <property type="project" value="UniProtKB-UniRule"/>
</dbReference>
<dbReference type="PROSITE" id="PS50977">
    <property type="entry name" value="HTH_TETR_2"/>
    <property type="match status" value="1"/>
</dbReference>
<dbReference type="PANTHER" id="PTHR43877">
    <property type="entry name" value="AMINOALKYLPHOSPHONATE N-ACETYLTRANSFERASE-RELATED-RELATED"/>
    <property type="match status" value="1"/>
</dbReference>